<sequence length="158" mass="18132">MRSKKQTERQLLLMESSLAYPRGKEENSKKLKGRQKTEGETDTRDPGVSDLAFSELSSTVKFRFRKQDIDDNDIGNFLSGEAKALQFNHSNLWTCARMASARQGIRWEFVDKEPRLIFGDLVLKASNRKKILFSLRDRLKLLRGDSLLAKPDQGKVIE</sequence>
<comment type="caution">
    <text evidence="2">The sequence shown here is derived from an EMBL/GenBank/DDBJ whole genome shotgun (WGS) entry which is preliminary data.</text>
</comment>
<reference evidence="2 3" key="1">
    <citation type="journal article" date="2019" name="Sci. Rep.">
        <title>Orb-weaving spider Araneus ventricosus genome elucidates the spidroin gene catalogue.</title>
        <authorList>
            <person name="Kono N."/>
            <person name="Nakamura H."/>
            <person name="Ohtoshi R."/>
            <person name="Moran D.A.P."/>
            <person name="Shinohara A."/>
            <person name="Yoshida Y."/>
            <person name="Fujiwara M."/>
            <person name="Mori M."/>
            <person name="Tomita M."/>
            <person name="Arakawa K."/>
        </authorList>
    </citation>
    <scope>NUCLEOTIDE SEQUENCE [LARGE SCALE GENOMIC DNA]</scope>
</reference>
<feature type="non-terminal residue" evidence="2">
    <location>
        <position position="158"/>
    </location>
</feature>
<keyword evidence="3" id="KW-1185">Reference proteome</keyword>
<dbReference type="AlphaFoldDB" id="A0A4Y2IPJ9"/>
<name>A0A4Y2IPJ9_ARAVE</name>
<evidence type="ECO:0000313" key="3">
    <source>
        <dbReference type="Proteomes" id="UP000499080"/>
    </source>
</evidence>
<accession>A0A4Y2IPJ9</accession>
<feature type="compositionally biased region" description="Basic and acidic residues" evidence="1">
    <location>
        <begin position="22"/>
        <end position="47"/>
    </location>
</feature>
<evidence type="ECO:0000256" key="1">
    <source>
        <dbReference type="SAM" id="MobiDB-lite"/>
    </source>
</evidence>
<gene>
    <name evidence="2" type="ORF">AVEN_135835_1</name>
</gene>
<organism evidence="2 3">
    <name type="scientific">Araneus ventricosus</name>
    <name type="common">Orbweaver spider</name>
    <name type="synonym">Epeira ventricosa</name>
    <dbReference type="NCBI Taxonomy" id="182803"/>
    <lineage>
        <taxon>Eukaryota</taxon>
        <taxon>Metazoa</taxon>
        <taxon>Ecdysozoa</taxon>
        <taxon>Arthropoda</taxon>
        <taxon>Chelicerata</taxon>
        <taxon>Arachnida</taxon>
        <taxon>Araneae</taxon>
        <taxon>Araneomorphae</taxon>
        <taxon>Entelegynae</taxon>
        <taxon>Araneoidea</taxon>
        <taxon>Araneidae</taxon>
        <taxon>Araneus</taxon>
    </lineage>
</organism>
<dbReference type="Proteomes" id="UP000499080">
    <property type="component" value="Unassembled WGS sequence"/>
</dbReference>
<proteinExistence type="predicted"/>
<feature type="region of interest" description="Disordered" evidence="1">
    <location>
        <begin position="15"/>
        <end position="48"/>
    </location>
</feature>
<protein>
    <submittedName>
        <fullName evidence="2">Uncharacterized protein</fullName>
    </submittedName>
</protein>
<dbReference type="OrthoDB" id="6437334at2759"/>
<evidence type="ECO:0000313" key="2">
    <source>
        <dbReference type="EMBL" id="GBM79791.1"/>
    </source>
</evidence>
<dbReference type="EMBL" id="BGPR01186905">
    <property type="protein sequence ID" value="GBM79791.1"/>
    <property type="molecule type" value="Genomic_DNA"/>
</dbReference>